<protein>
    <recommendedName>
        <fullName evidence="5">Benzyl alcohol O-benzoyltransferase</fullName>
    </recommendedName>
</protein>
<dbReference type="PANTHER" id="PTHR31147:SF66">
    <property type="entry name" value="OS05G0315700 PROTEIN"/>
    <property type="match status" value="1"/>
</dbReference>
<evidence type="ECO:0000313" key="4">
    <source>
        <dbReference type="Proteomes" id="UP001472677"/>
    </source>
</evidence>
<evidence type="ECO:0008006" key="5">
    <source>
        <dbReference type="Google" id="ProtNLM"/>
    </source>
</evidence>
<dbReference type="EMBL" id="JBBPBM010000009">
    <property type="protein sequence ID" value="KAK8567865.1"/>
    <property type="molecule type" value="Genomic_DNA"/>
</dbReference>
<dbReference type="Pfam" id="PF02458">
    <property type="entry name" value="Transferase"/>
    <property type="match status" value="1"/>
</dbReference>
<comment type="similarity">
    <text evidence="1">Belongs to the plant acyltransferase family.</text>
</comment>
<name>A0ABR2EYU7_9ROSI</name>
<keyword evidence="2" id="KW-0808">Transferase</keyword>
<dbReference type="Gene3D" id="3.30.559.10">
    <property type="entry name" value="Chloramphenicol acetyltransferase-like domain"/>
    <property type="match status" value="3"/>
</dbReference>
<evidence type="ECO:0000256" key="1">
    <source>
        <dbReference type="ARBA" id="ARBA00009861"/>
    </source>
</evidence>
<evidence type="ECO:0000256" key="2">
    <source>
        <dbReference type="ARBA" id="ARBA00022679"/>
    </source>
</evidence>
<reference evidence="3 4" key="1">
    <citation type="journal article" date="2024" name="G3 (Bethesda)">
        <title>Genome assembly of Hibiscus sabdariffa L. provides insights into metabolisms of medicinal natural products.</title>
        <authorList>
            <person name="Kim T."/>
        </authorList>
    </citation>
    <scope>NUCLEOTIDE SEQUENCE [LARGE SCALE GENOMIC DNA]</scope>
    <source>
        <strain evidence="3">TK-2024</strain>
        <tissue evidence="3">Old leaves</tissue>
    </source>
</reference>
<accession>A0ABR2EYU7</accession>
<dbReference type="Proteomes" id="UP001472677">
    <property type="component" value="Unassembled WGS sequence"/>
</dbReference>
<organism evidence="3 4">
    <name type="scientific">Hibiscus sabdariffa</name>
    <name type="common">roselle</name>
    <dbReference type="NCBI Taxonomy" id="183260"/>
    <lineage>
        <taxon>Eukaryota</taxon>
        <taxon>Viridiplantae</taxon>
        <taxon>Streptophyta</taxon>
        <taxon>Embryophyta</taxon>
        <taxon>Tracheophyta</taxon>
        <taxon>Spermatophyta</taxon>
        <taxon>Magnoliopsida</taxon>
        <taxon>eudicotyledons</taxon>
        <taxon>Gunneridae</taxon>
        <taxon>Pentapetalae</taxon>
        <taxon>rosids</taxon>
        <taxon>malvids</taxon>
        <taxon>Malvales</taxon>
        <taxon>Malvaceae</taxon>
        <taxon>Malvoideae</taxon>
        <taxon>Hibiscus</taxon>
    </lineage>
</organism>
<dbReference type="InterPro" id="IPR023213">
    <property type="entry name" value="CAT-like_dom_sf"/>
</dbReference>
<sequence>MTDAIDVSQFMHAMAEIARGALTPSIPPVWERHLLSARDPPFITCVHHAYNDAPSVEAIDTIFSTNNLVRRSFFFRPTHISALRRFILDNGRCSTFDTLTAYLWRCRMKATEEHMRSMIDMLVIKDRPVLCCRLWLVSDLRRARIEEVDFGWGKAARMVPAQAFEFMNFYIPYEDGILVPVSLAAPVMEIFVKEMHGLLNFRDEATGVC</sequence>
<gene>
    <name evidence="3" type="ORF">V6N12_006436</name>
</gene>
<proteinExistence type="inferred from homology"/>
<keyword evidence="4" id="KW-1185">Reference proteome</keyword>
<comment type="caution">
    <text evidence="3">The sequence shown here is derived from an EMBL/GenBank/DDBJ whole genome shotgun (WGS) entry which is preliminary data.</text>
</comment>
<dbReference type="InterPro" id="IPR050898">
    <property type="entry name" value="Plant_acyltransferase"/>
</dbReference>
<dbReference type="PANTHER" id="PTHR31147">
    <property type="entry name" value="ACYL TRANSFERASE 4"/>
    <property type="match status" value="1"/>
</dbReference>
<evidence type="ECO:0000313" key="3">
    <source>
        <dbReference type="EMBL" id="KAK8567865.1"/>
    </source>
</evidence>